<feature type="chain" id="PRO_5043414256" description="Secreted protein" evidence="1">
    <location>
        <begin position="20"/>
        <end position="112"/>
    </location>
</feature>
<keyword evidence="1" id="KW-0732">Signal</keyword>
<protein>
    <recommendedName>
        <fullName evidence="3">Secreted protein</fullName>
    </recommendedName>
</protein>
<proteinExistence type="predicted"/>
<sequence>MLKRLAPLLVVLVAATALASTPAVAPAKSRVCAGKVMGKYPVVVIRGVSCTTAKRTAAQFIRSRAPSPWLCGLAHAPFRKIAGVKIGASCGYGKQVGGVGVTGRTHAFAIGA</sequence>
<accession>A0AAU7B3C1</accession>
<gene>
    <name evidence="2" type="ORF">DSM112329_05059</name>
</gene>
<organism evidence="2">
    <name type="scientific">Paraconexibacter sp. AEG42_29</name>
    <dbReference type="NCBI Taxonomy" id="2997339"/>
    <lineage>
        <taxon>Bacteria</taxon>
        <taxon>Bacillati</taxon>
        <taxon>Actinomycetota</taxon>
        <taxon>Thermoleophilia</taxon>
        <taxon>Solirubrobacterales</taxon>
        <taxon>Paraconexibacteraceae</taxon>
        <taxon>Paraconexibacter</taxon>
    </lineage>
</organism>
<evidence type="ECO:0000256" key="1">
    <source>
        <dbReference type="SAM" id="SignalP"/>
    </source>
</evidence>
<reference evidence="2" key="1">
    <citation type="submission" date="2022-12" db="EMBL/GenBank/DDBJ databases">
        <title>Paraconexibacter alkalitolerans sp. nov. and Baekduia alba sp. nov., isolated from soil and emended description of the genera Paraconexibacter (Chun et al., 2020) and Baekduia (An et al., 2020).</title>
        <authorList>
            <person name="Vieira S."/>
            <person name="Huber K.J."/>
            <person name="Geppert A."/>
            <person name="Wolf J."/>
            <person name="Neumann-Schaal M."/>
            <person name="Muesken M."/>
            <person name="Overmann J."/>
        </authorList>
    </citation>
    <scope>NUCLEOTIDE SEQUENCE</scope>
    <source>
        <strain evidence="2">AEG42_29</strain>
    </source>
</reference>
<dbReference type="EMBL" id="CP114014">
    <property type="protein sequence ID" value="XAY08162.1"/>
    <property type="molecule type" value="Genomic_DNA"/>
</dbReference>
<dbReference type="RefSeq" id="WP_354699345.1">
    <property type="nucleotide sequence ID" value="NZ_CP114014.1"/>
</dbReference>
<feature type="signal peptide" evidence="1">
    <location>
        <begin position="1"/>
        <end position="19"/>
    </location>
</feature>
<evidence type="ECO:0008006" key="3">
    <source>
        <dbReference type="Google" id="ProtNLM"/>
    </source>
</evidence>
<name>A0AAU7B3C1_9ACTN</name>
<dbReference type="KEGG" id="parq:DSM112329_05059"/>
<dbReference type="AlphaFoldDB" id="A0AAU7B3C1"/>
<evidence type="ECO:0000313" key="2">
    <source>
        <dbReference type="EMBL" id="XAY08162.1"/>
    </source>
</evidence>